<name>A0AA88EGJ1_FICCA</name>
<evidence type="ECO:0000256" key="1">
    <source>
        <dbReference type="SAM" id="MobiDB-lite"/>
    </source>
</evidence>
<sequence length="30" mass="3589">SNLQLQPESEQRNPRYSITGKYRPHLQYGK</sequence>
<protein>
    <submittedName>
        <fullName evidence="2">Uncharacterized protein</fullName>
    </submittedName>
</protein>
<comment type="caution">
    <text evidence="2">The sequence shown here is derived from an EMBL/GenBank/DDBJ whole genome shotgun (WGS) entry which is preliminary data.</text>
</comment>
<feature type="region of interest" description="Disordered" evidence="1">
    <location>
        <begin position="1"/>
        <end position="30"/>
    </location>
</feature>
<dbReference type="EMBL" id="BTGU01016373">
    <property type="protein sequence ID" value="GMN70996.1"/>
    <property type="molecule type" value="Genomic_DNA"/>
</dbReference>
<evidence type="ECO:0000313" key="3">
    <source>
        <dbReference type="Proteomes" id="UP001187192"/>
    </source>
</evidence>
<evidence type="ECO:0000313" key="2">
    <source>
        <dbReference type="EMBL" id="GMN70996.1"/>
    </source>
</evidence>
<organism evidence="2 3">
    <name type="scientific">Ficus carica</name>
    <name type="common">Common fig</name>
    <dbReference type="NCBI Taxonomy" id="3494"/>
    <lineage>
        <taxon>Eukaryota</taxon>
        <taxon>Viridiplantae</taxon>
        <taxon>Streptophyta</taxon>
        <taxon>Embryophyta</taxon>
        <taxon>Tracheophyta</taxon>
        <taxon>Spermatophyta</taxon>
        <taxon>Magnoliopsida</taxon>
        <taxon>eudicotyledons</taxon>
        <taxon>Gunneridae</taxon>
        <taxon>Pentapetalae</taxon>
        <taxon>rosids</taxon>
        <taxon>fabids</taxon>
        <taxon>Rosales</taxon>
        <taxon>Moraceae</taxon>
        <taxon>Ficeae</taxon>
        <taxon>Ficus</taxon>
    </lineage>
</organism>
<feature type="non-terminal residue" evidence="2">
    <location>
        <position position="1"/>
    </location>
</feature>
<keyword evidence="3" id="KW-1185">Reference proteome</keyword>
<dbReference type="Proteomes" id="UP001187192">
    <property type="component" value="Unassembled WGS sequence"/>
</dbReference>
<accession>A0AA88EGJ1</accession>
<gene>
    <name evidence="2" type="ORF">TIFTF001_055113</name>
</gene>
<reference evidence="2" key="1">
    <citation type="submission" date="2023-07" db="EMBL/GenBank/DDBJ databases">
        <title>draft genome sequence of fig (Ficus carica).</title>
        <authorList>
            <person name="Takahashi T."/>
            <person name="Nishimura K."/>
        </authorList>
    </citation>
    <scope>NUCLEOTIDE SEQUENCE</scope>
</reference>
<dbReference type="AlphaFoldDB" id="A0AA88EGJ1"/>
<proteinExistence type="predicted"/>